<organism evidence="2 3">
    <name type="scientific">Chryseobacterium phosphatilyticum</name>
    <dbReference type="NCBI Taxonomy" id="475075"/>
    <lineage>
        <taxon>Bacteria</taxon>
        <taxon>Pseudomonadati</taxon>
        <taxon>Bacteroidota</taxon>
        <taxon>Flavobacteriia</taxon>
        <taxon>Flavobacteriales</taxon>
        <taxon>Weeksellaceae</taxon>
        <taxon>Chryseobacterium group</taxon>
        <taxon>Chryseobacterium</taxon>
    </lineage>
</organism>
<evidence type="ECO:0000313" key="3">
    <source>
        <dbReference type="Proteomes" id="UP000236594"/>
    </source>
</evidence>
<keyword evidence="3" id="KW-1185">Reference proteome</keyword>
<evidence type="ECO:0008006" key="4">
    <source>
        <dbReference type="Google" id="ProtNLM"/>
    </source>
</evidence>
<proteinExistence type="predicted"/>
<dbReference type="Proteomes" id="UP000236594">
    <property type="component" value="Unassembled WGS sequence"/>
</dbReference>
<dbReference type="RefSeq" id="WP_109714106.1">
    <property type="nucleotide sequence ID" value="NZ_PPED02000007.1"/>
</dbReference>
<dbReference type="OrthoDB" id="9814627at2"/>
<dbReference type="AlphaFoldDB" id="A0A316WQG8"/>
<keyword evidence="1" id="KW-0732">Signal</keyword>
<evidence type="ECO:0000256" key="1">
    <source>
        <dbReference type="SAM" id="SignalP"/>
    </source>
</evidence>
<name>A0A316WQG8_9FLAO</name>
<feature type="signal peptide" evidence="1">
    <location>
        <begin position="1"/>
        <end position="20"/>
    </location>
</feature>
<reference evidence="2 3" key="1">
    <citation type="submission" date="2018-04" db="EMBL/GenBank/DDBJ databases">
        <title>Draft Genome Sequence of Phosphate-Solubilizing Chryseobacterium sp. ISE14 that is a Biocontrol and Plant Growth-Promoting Rhizobacterium Isolated from Cucumber.</title>
        <authorList>
            <person name="Jeong J.-J."/>
            <person name="Sang M.K."/>
            <person name="Choi I.-G."/>
            <person name="Kim K.D."/>
        </authorList>
    </citation>
    <scope>NUCLEOTIDE SEQUENCE [LARGE SCALE GENOMIC DNA]</scope>
    <source>
        <strain evidence="2 3">ISE14</strain>
    </source>
</reference>
<evidence type="ECO:0000313" key="2">
    <source>
        <dbReference type="EMBL" id="PWN63535.1"/>
    </source>
</evidence>
<comment type="caution">
    <text evidence="2">The sequence shown here is derived from an EMBL/GenBank/DDBJ whole genome shotgun (WGS) entry which is preliminary data.</text>
</comment>
<dbReference type="EMBL" id="PPED02000007">
    <property type="protein sequence ID" value="PWN63535.1"/>
    <property type="molecule type" value="Genomic_DNA"/>
</dbReference>
<accession>A0A316WQG8</accession>
<feature type="chain" id="PRO_5016403214" description="Sugar-binding protein" evidence="1">
    <location>
        <begin position="21"/>
        <end position="947"/>
    </location>
</feature>
<gene>
    <name evidence="2" type="ORF">C1631_021360</name>
</gene>
<protein>
    <recommendedName>
        <fullName evidence="4">Sugar-binding protein</fullName>
    </recommendedName>
</protein>
<sequence>MKKTYFYAAVLAFWYGTAMGQLNNFQGVNFGDTRNPVPSLASLASFTDNPPSVAVGIPEISVPLLSLPGNGGSGVSLQLSYDATSTAQDEPVGEVGAGWFMPKGGVISRQINGIMVDELFQSQNNPNYEKNVFDDEYYYNVPGLSGKFKIERDIQQNTFKIIDLTPLNHVKISYTKQNNPATLVVDSFTITDDQGNSYYFNDYSTAVVYDSSYDEKGLWGTEYKSAFYLTRITDTNGVELSGFLYKKESKTDKNGALLYKTCQLEKINTAFGNIAIVYDHDETLEKTINDPFSIKKIILNNKYGKTAEYVFEYSYPLPLGTIDTKKKRRQLERVKKMDGQTVIEETSFQYNPLDYTYIQGSACGGGDLTRPAGILNKIIHPAKGVTEYTYETGEVYRDRNSATYLASLDGDFNGILDPCAQYIKEYPYLDMDTNQSLTYNFTVSGDSAKKKAFWLTGGIDYYIDNPEIIDPRTGLPIPPKPLPKDQWITYTLKRGTEIVATNQDFIKTKFYNYPGQYTLILNVPSVGGKGGVFLSELVTVPGPYKSRTSAGGHRIRSIKRYADVGNTIPVQSVAYNYDHFSIPNASSGEYQISNVMYRNVKVTEDSGKGYTKYYFKLQRDYPPYSYTKDGKTLYFWPYNNIVNSGLVEKKEVYSDSNQLLAKDEYNYTFTEVDDNAYVIGEDKGFSKPAFTSQTKTSSVAYPSGTASSFLQSSGENNVRADNFKPSSSKSIAPDGTVTETFYQYAQDKNHTRLLEANMTGVLLESEIKENGKTIGKSETKFDNGSHLYPSSVIGYNRQTQAPVTTSTLDVYDSKGNLVQATGKNGIPSTTIWGYNQTVPIAVIAGASYAQIASLSSVTAAITASDADNNNPANEPALLQALETLRQDPALKDYGITTSTYDPLVGVTNSISANGIRTTNVYDTAGRLIKVKDSEGKTLQENQYNYKH</sequence>